<dbReference type="RefSeq" id="WP_218266879.1">
    <property type="nucleotide sequence ID" value="NZ_CP077717.1"/>
</dbReference>
<evidence type="ECO:0000313" key="2">
    <source>
        <dbReference type="Proteomes" id="UP000694018"/>
    </source>
</evidence>
<dbReference type="GeneID" id="65562119"/>
<organism evidence="1 2">
    <name type="scientific">Saccharolobus shibatae (strain ATCC 51178 / DSM 5389 / JCM 8931 / NBRC 15437 / B12)</name>
    <name type="common">Sulfolobus shibatae</name>
    <dbReference type="NCBI Taxonomy" id="523848"/>
    <lineage>
        <taxon>Archaea</taxon>
        <taxon>Thermoproteota</taxon>
        <taxon>Thermoprotei</taxon>
        <taxon>Sulfolobales</taxon>
        <taxon>Sulfolobaceae</taxon>
        <taxon>Saccharolobus</taxon>
    </lineage>
</organism>
<dbReference type="EMBL" id="CP077717">
    <property type="protein sequence ID" value="QXJ27643.1"/>
    <property type="molecule type" value="Genomic_DNA"/>
</dbReference>
<evidence type="ECO:0008006" key="3">
    <source>
        <dbReference type="Google" id="ProtNLM"/>
    </source>
</evidence>
<sequence>MNKVIIDKYVIRTDCNDDNILNDLVQTLRKYNVRAYNYKVEFLRDKVSVRIIRGNAVLNLSNLYIKELEDILKESEELYTTRFDIEFHNIPSKREILDKLESTELPYSKVDVFKDKVKIRTVNGFTFIDETNLEATYYLSLIFDKVNLKPFNAGRIKKVKDMRALLLLKYYGVRDLELIEKLIDLDLRIEDNEIIIGDILIGENGILKKDKEVSKKELYELVKVNK</sequence>
<reference evidence="1" key="1">
    <citation type="journal article" date="2021" name="Environ. Microbiol.">
        <title>New insights into the diversity and evolution of the archaeal mobilome from three complete genomes of Saccharolobus shibatae.</title>
        <authorList>
            <person name="Medvedeva S."/>
            <person name="Brandt D."/>
            <person name="Cvirkaite-Krupovic V."/>
            <person name="Liu Y."/>
            <person name="Severinov K."/>
            <person name="Ishino S."/>
            <person name="Ishino Y."/>
            <person name="Prangishvili D."/>
            <person name="Kalinowski J."/>
            <person name="Krupovic M."/>
        </authorList>
    </citation>
    <scope>NUCLEOTIDE SEQUENCE</scope>
    <source>
        <strain evidence="1">B12</strain>
    </source>
</reference>
<dbReference type="AlphaFoldDB" id="A0A8F5GS96"/>
<protein>
    <recommendedName>
        <fullName evidence="3">DUF2067 domain-containing protein</fullName>
    </recommendedName>
</protein>
<dbReference type="KEGG" id="sshi:J5U23_00510"/>
<gene>
    <name evidence="1" type="ORF">J5U23_00510</name>
</gene>
<accession>A0A8F5GS96</accession>
<name>A0A8F5GS96_SACSH</name>
<dbReference type="Proteomes" id="UP000694018">
    <property type="component" value="Chromosome"/>
</dbReference>
<evidence type="ECO:0000313" key="1">
    <source>
        <dbReference type="EMBL" id="QXJ27643.1"/>
    </source>
</evidence>
<dbReference type="OrthoDB" id="37216at2157"/>
<proteinExistence type="predicted"/>